<evidence type="ECO:0000256" key="1">
    <source>
        <dbReference type="ARBA" id="ARBA00006817"/>
    </source>
</evidence>
<dbReference type="CDD" id="cd07814">
    <property type="entry name" value="SRPBCC_CalC_Aha1-like"/>
    <property type="match status" value="1"/>
</dbReference>
<dbReference type="InterPro" id="IPR023393">
    <property type="entry name" value="START-like_dom_sf"/>
</dbReference>
<proteinExistence type="inferred from homology"/>
<accession>A0A6I4IF11</accession>
<evidence type="ECO:0000313" key="4">
    <source>
        <dbReference type="Proteomes" id="UP000434850"/>
    </source>
</evidence>
<dbReference type="SUPFAM" id="SSF55961">
    <property type="entry name" value="Bet v1-like"/>
    <property type="match status" value="1"/>
</dbReference>
<feature type="domain" description="Activator of Hsp90 ATPase homologue 1/2-like C-terminal" evidence="2">
    <location>
        <begin position="13"/>
        <end position="146"/>
    </location>
</feature>
<evidence type="ECO:0000313" key="3">
    <source>
        <dbReference type="EMBL" id="MVN92166.1"/>
    </source>
</evidence>
<sequence length="152" mass="17335">MEKLTFNVTINESRQQVWKTLWSNETYPQWTAAFCEGSHAVTNWREGSKVLFLDQQQNGMVSVIAKRIEPEFMSFKHLGEVKEGIEDTESEAVKAWAGAHENYTLKEVNGKTELIIELEGDGLPDEFKTFFVNTWPAALNLLKQVAEKNPAE</sequence>
<evidence type="ECO:0000259" key="2">
    <source>
        <dbReference type="Pfam" id="PF08327"/>
    </source>
</evidence>
<comment type="caution">
    <text evidence="3">The sequence shown here is derived from an EMBL/GenBank/DDBJ whole genome shotgun (WGS) entry which is preliminary data.</text>
</comment>
<dbReference type="Gene3D" id="3.30.530.20">
    <property type="match status" value="1"/>
</dbReference>
<keyword evidence="4" id="KW-1185">Reference proteome</keyword>
<dbReference type="InterPro" id="IPR013538">
    <property type="entry name" value="ASHA1/2-like_C"/>
</dbReference>
<reference evidence="3 4" key="1">
    <citation type="submission" date="2019-12" db="EMBL/GenBank/DDBJ databases">
        <title>Mucilaginibacter sp. HME9299 genome sequencing and assembly.</title>
        <authorList>
            <person name="Kang H."/>
            <person name="Kim H."/>
            <person name="Joh K."/>
        </authorList>
    </citation>
    <scope>NUCLEOTIDE SEQUENCE [LARGE SCALE GENOMIC DNA]</scope>
    <source>
        <strain evidence="3 4">HME9299</strain>
    </source>
</reference>
<comment type="similarity">
    <text evidence="1">Belongs to the AHA1 family.</text>
</comment>
<dbReference type="AlphaFoldDB" id="A0A6I4IF11"/>
<gene>
    <name evidence="3" type="ORF">GO816_13605</name>
</gene>
<organism evidence="3 4">
    <name type="scientific">Mucilaginibacter aquatilis</name>
    <dbReference type="NCBI Taxonomy" id="1517760"/>
    <lineage>
        <taxon>Bacteria</taxon>
        <taxon>Pseudomonadati</taxon>
        <taxon>Bacteroidota</taxon>
        <taxon>Sphingobacteriia</taxon>
        <taxon>Sphingobacteriales</taxon>
        <taxon>Sphingobacteriaceae</taxon>
        <taxon>Mucilaginibacter</taxon>
    </lineage>
</organism>
<dbReference type="OrthoDB" id="384974at2"/>
<protein>
    <submittedName>
        <fullName evidence="3">SRPBCC domain-containing protein</fullName>
    </submittedName>
</protein>
<name>A0A6I4IF11_9SPHI</name>
<dbReference type="Proteomes" id="UP000434850">
    <property type="component" value="Unassembled WGS sequence"/>
</dbReference>
<dbReference type="Pfam" id="PF08327">
    <property type="entry name" value="AHSA1"/>
    <property type="match status" value="1"/>
</dbReference>
<dbReference type="RefSeq" id="WP_157542483.1">
    <property type="nucleotide sequence ID" value="NZ_WQLA01000005.1"/>
</dbReference>
<dbReference type="EMBL" id="WQLA01000005">
    <property type="protein sequence ID" value="MVN92166.1"/>
    <property type="molecule type" value="Genomic_DNA"/>
</dbReference>